<dbReference type="EMBL" id="JALJOR010000005">
    <property type="protein sequence ID" value="KAK9816816.1"/>
    <property type="molecule type" value="Genomic_DNA"/>
</dbReference>
<accession>A0AAW1Q4P6</accession>
<dbReference type="PANTHER" id="PTHR21207:SF2">
    <property type="entry name" value="PARKIN COREGULATED GENE PROTEIN"/>
    <property type="match status" value="1"/>
</dbReference>
<name>A0AAW1Q4P6_9CHLO</name>
<dbReference type="GO" id="GO:0051879">
    <property type="term" value="F:Hsp90 protein binding"/>
    <property type="evidence" value="ECO:0007669"/>
    <property type="project" value="TreeGrafter"/>
</dbReference>
<dbReference type="Pfam" id="PF10274">
    <property type="entry name" value="ParcG"/>
    <property type="match status" value="1"/>
</dbReference>
<proteinExistence type="predicted"/>
<organism evidence="1 2">
    <name type="scientific">[Myrmecia] bisecta</name>
    <dbReference type="NCBI Taxonomy" id="41462"/>
    <lineage>
        <taxon>Eukaryota</taxon>
        <taxon>Viridiplantae</taxon>
        <taxon>Chlorophyta</taxon>
        <taxon>core chlorophytes</taxon>
        <taxon>Trebouxiophyceae</taxon>
        <taxon>Trebouxiales</taxon>
        <taxon>Trebouxiaceae</taxon>
        <taxon>Myrmecia</taxon>
    </lineage>
</organism>
<reference evidence="1 2" key="1">
    <citation type="journal article" date="2024" name="Nat. Commun.">
        <title>Phylogenomics reveals the evolutionary origins of lichenization in chlorophyte algae.</title>
        <authorList>
            <person name="Puginier C."/>
            <person name="Libourel C."/>
            <person name="Otte J."/>
            <person name="Skaloud P."/>
            <person name="Haon M."/>
            <person name="Grisel S."/>
            <person name="Petersen M."/>
            <person name="Berrin J.G."/>
            <person name="Delaux P.M."/>
            <person name="Dal Grande F."/>
            <person name="Keller J."/>
        </authorList>
    </citation>
    <scope>NUCLEOTIDE SEQUENCE [LARGE SCALE GENOMIC DNA]</scope>
    <source>
        <strain evidence="1 2">SAG 2043</strain>
    </source>
</reference>
<dbReference type="AlphaFoldDB" id="A0AAW1Q4P6"/>
<keyword evidence="2" id="KW-1185">Reference proteome</keyword>
<dbReference type="InterPro" id="IPR019399">
    <property type="entry name" value="Parkin_co-regulated_protein"/>
</dbReference>
<dbReference type="GO" id="GO:0030544">
    <property type="term" value="F:Hsp70 protein binding"/>
    <property type="evidence" value="ECO:0007669"/>
    <property type="project" value="TreeGrafter"/>
</dbReference>
<evidence type="ECO:0000313" key="2">
    <source>
        <dbReference type="Proteomes" id="UP001489004"/>
    </source>
</evidence>
<evidence type="ECO:0000313" key="1">
    <source>
        <dbReference type="EMBL" id="KAK9816816.1"/>
    </source>
</evidence>
<protein>
    <submittedName>
        <fullName evidence="1">Uncharacterized protein</fullName>
    </submittedName>
</protein>
<dbReference type="Proteomes" id="UP001489004">
    <property type="component" value="Unassembled WGS sequence"/>
</dbReference>
<dbReference type="PANTHER" id="PTHR21207">
    <property type="entry name" value="PARKIN COREGULATED GENE PROTEIN PARK2 COREGULATED"/>
    <property type="match status" value="1"/>
</dbReference>
<sequence>MRAAQRSGPWQRELYPQDMVNPPEYDYCVNCRGPHSENKVHNLSWQPYTVEQRLGGLHKLRTRFQEAHERGSLPVKLHGSLQNKVEWIQETVEGGTLTPERMTQEDYNTILPLLFEGAREGHEPYRFLAVEAASAMLAAGRGKSTAVVPSLIAPIRLALSTFEPSLVAGMLQLIQRLIKSSPRVGAALVPHFQKLTPVMSAWQHRQQAVQLPPAGCVPSTGGFAGSGGRPGACNTHCYVCGVHVGKEEKAAKDMRKALQARRDNAHLQAEPLPKPAISRLAMGRTGRRYVMAELVGETLECMVNFGGPAALAAMKRCVPTYDMQLA</sequence>
<comment type="caution">
    <text evidence="1">The sequence shown here is derived from an EMBL/GenBank/DDBJ whole genome shotgun (WGS) entry which is preliminary data.</text>
</comment>
<gene>
    <name evidence="1" type="ORF">WJX72_005340</name>
</gene>